<accession>A0ABR5YDD1</accession>
<evidence type="ECO:0000313" key="6">
    <source>
        <dbReference type="EMBL" id="KZE16096.1"/>
    </source>
</evidence>
<proteinExistence type="predicted"/>
<dbReference type="CDD" id="cd17477">
    <property type="entry name" value="MFS_YcaD_like"/>
    <property type="match status" value="1"/>
</dbReference>
<feature type="transmembrane region" description="Helical" evidence="4">
    <location>
        <begin position="321"/>
        <end position="342"/>
    </location>
</feature>
<reference evidence="7" key="1">
    <citation type="submission" date="2016-01" db="EMBL/GenBank/DDBJ databases">
        <title>Draft genome of Chromobacterium sp. F49.</title>
        <authorList>
            <person name="Hong K.W."/>
        </authorList>
    </citation>
    <scope>NUCLEOTIDE SEQUENCE [LARGE SCALE GENOMIC DNA]</scope>
    <source>
        <strain evidence="7">CN3</strain>
    </source>
</reference>
<comment type="caution">
    <text evidence="6">The sequence shown here is derived from an EMBL/GenBank/DDBJ whole genome shotgun (WGS) entry which is preliminary data.</text>
</comment>
<dbReference type="PROSITE" id="PS50850">
    <property type="entry name" value="MFS"/>
    <property type="match status" value="1"/>
</dbReference>
<feature type="transmembrane region" description="Helical" evidence="4">
    <location>
        <begin position="236"/>
        <end position="253"/>
    </location>
</feature>
<feature type="transmembrane region" description="Helical" evidence="4">
    <location>
        <begin position="39"/>
        <end position="59"/>
    </location>
</feature>
<dbReference type="InterPro" id="IPR011701">
    <property type="entry name" value="MFS"/>
</dbReference>
<keyword evidence="1 4" id="KW-0812">Transmembrane</keyword>
<evidence type="ECO:0000256" key="1">
    <source>
        <dbReference type="ARBA" id="ARBA00022692"/>
    </source>
</evidence>
<gene>
    <name evidence="6" type="ORF">AVT10_12750</name>
</gene>
<feature type="domain" description="Major facilitator superfamily (MFS) profile" evidence="5">
    <location>
        <begin position="2"/>
        <end position="374"/>
    </location>
</feature>
<dbReference type="SUPFAM" id="SSF103473">
    <property type="entry name" value="MFS general substrate transporter"/>
    <property type="match status" value="1"/>
</dbReference>
<name>A0ABR5YDD1_9SPHN</name>
<dbReference type="EMBL" id="LQQO01000009">
    <property type="protein sequence ID" value="KZE16096.1"/>
    <property type="molecule type" value="Genomic_DNA"/>
</dbReference>
<dbReference type="Proteomes" id="UP000076609">
    <property type="component" value="Unassembled WGS sequence"/>
</dbReference>
<evidence type="ECO:0000256" key="2">
    <source>
        <dbReference type="ARBA" id="ARBA00022989"/>
    </source>
</evidence>
<dbReference type="Gene3D" id="1.20.1250.20">
    <property type="entry name" value="MFS general substrate transporter like domains"/>
    <property type="match status" value="2"/>
</dbReference>
<sequence length="413" mass="42701">MISSLASVRSLLFAIFVLMLGSGFLTTLISIRLQVNGTVPIVIGLIATSYFAGLATGAMHVGKLVERVGHIRTFAVVVAVLSASTLSYTFSEHALLWMLLRFIDGFCVAGVYVCLESWLNDRAEGPSRGGVLAGYMIALYLGQGIGQQILNVTGSTPTTPFILASLLISLAVLPVALTRMNGPTLPSTVSLSIWRLYATSPLAIVGVAATGVILGAFYGLGPVYAGASGLSVSDTAGFMTAVILGGVALQWPLGRLSDRFDRRTVIVATTAGAAISALVLSLTVPTGLGLALGTLFGGASFALYPLCVAHANDQLAPAERVSATGGLVLVYSLGAAVGPLVVSAAMTVLGPQGLFQVVAILAVSVFGFGMWRRWVGDAVPAEMQQAYQPLPRTTAVATKLVTIVPAEDDTGQD</sequence>
<protein>
    <submittedName>
        <fullName evidence="6">MFS transporter</fullName>
    </submittedName>
</protein>
<feature type="transmembrane region" description="Helical" evidence="4">
    <location>
        <begin position="290"/>
        <end position="309"/>
    </location>
</feature>
<keyword evidence="2 4" id="KW-1133">Transmembrane helix</keyword>
<evidence type="ECO:0000313" key="7">
    <source>
        <dbReference type="Proteomes" id="UP000076609"/>
    </source>
</evidence>
<evidence type="ECO:0000259" key="5">
    <source>
        <dbReference type="PROSITE" id="PS50850"/>
    </source>
</evidence>
<feature type="transmembrane region" description="Helical" evidence="4">
    <location>
        <begin position="12"/>
        <end position="33"/>
    </location>
</feature>
<organism evidence="6 7">
    <name type="scientific">Sphingomonas hankookensis</name>
    <dbReference type="NCBI Taxonomy" id="563996"/>
    <lineage>
        <taxon>Bacteria</taxon>
        <taxon>Pseudomonadati</taxon>
        <taxon>Pseudomonadota</taxon>
        <taxon>Alphaproteobacteria</taxon>
        <taxon>Sphingomonadales</taxon>
        <taxon>Sphingomonadaceae</taxon>
        <taxon>Sphingomonas</taxon>
    </lineage>
</organism>
<feature type="transmembrane region" description="Helical" evidence="4">
    <location>
        <begin position="265"/>
        <end position="284"/>
    </location>
</feature>
<dbReference type="Pfam" id="PF07690">
    <property type="entry name" value="MFS_1"/>
    <property type="match status" value="1"/>
</dbReference>
<dbReference type="InterPro" id="IPR036259">
    <property type="entry name" value="MFS_trans_sf"/>
</dbReference>
<feature type="transmembrane region" description="Helical" evidence="4">
    <location>
        <begin position="162"/>
        <end position="181"/>
    </location>
</feature>
<dbReference type="PANTHER" id="PTHR23521">
    <property type="entry name" value="TRANSPORTER MFS SUPERFAMILY"/>
    <property type="match status" value="1"/>
</dbReference>
<evidence type="ECO:0000256" key="3">
    <source>
        <dbReference type="ARBA" id="ARBA00023136"/>
    </source>
</evidence>
<keyword evidence="3 4" id="KW-0472">Membrane</keyword>
<feature type="transmembrane region" description="Helical" evidence="4">
    <location>
        <begin position="131"/>
        <end position="150"/>
    </location>
</feature>
<evidence type="ECO:0000256" key="4">
    <source>
        <dbReference type="SAM" id="Phobius"/>
    </source>
</evidence>
<keyword evidence="7" id="KW-1185">Reference proteome</keyword>
<feature type="transmembrane region" description="Helical" evidence="4">
    <location>
        <begin position="354"/>
        <end position="371"/>
    </location>
</feature>
<dbReference type="InterPro" id="IPR020846">
    <property type="entry name" value="MFS_dom"/>
</dbReference>
<dbReference type="InterPro" id="IPR047200">
    <property type="entry name" value="MFS_YcaD-like"/>
</dbReference>
<feature type="transmembrane region" description="Helical" evidence="4">
    <location>
        <begin position="71"/>
        <end position="90"/>
    </location>
</feature>
<feature type="transmembrane region" description="Helical" evidence="4">
    <location>
        <begin position="202"/>
        <end position="224"/>
    </location>
</feature>
<feature type="transmembrane region" description="Helical" evidence="4">
    <location>
        <begin position="96"/>
        <end position="119"/>
    </location>
</feature>
<dbReference type="PANTHER" id="PTHR23521:SF3">
    <property type="entry name" value="MFS TRANSPORTER"/>
    <property type="match status" value="1"/>
</dbReference>
<dbReference type="RefSeq" id="WP_066689533.1">
    <property type="nucleotide sequence ID" value="NZ_CP117025.1"/>
</dbReference>